<feature type="transmembrane region" description="Helical" evidence="7">
    <location>
        <begin position="255"/>
        <end position="273"/>
    </location>
</feature>
<feature type="transmembrane region" description="Helical" evidence="7">
    <location>
        <begin position="136"/>
        <end position="153"/>
    </location>
</feature>
<dbReference type="Proteomes" id="UP000051783">
    <property type="component" value="Unassembled WGS sequence"/>
</dbReference>
<feature type="transmembrane region" description="Helical" evidence="7">
    <location>
        <begin position="105"/>
        <end position="124"/>
    </location>
</feature>
<evidence type="ECO:0000313" key="10">
    <source>
        <dbReference type="Proteomes" id="UP000051783"/>
    </source>
</evidence>
<dbReference type="EMBL" id="JQCL01000103">
    <property type="protein sequence ID" value="KRO07568.1"/>
    <property type="molecule type" value="Genomic_DNA"/>
</dbReference>
<evidence type="ECO:0000313" key="9">
    <source>
        <dbReference type="EMBL" id="KRO07568.1"/>
    </source>
</evidence>
<dbReference type="SUPFAM" id="SSF103481">
    <property type="entry name" value="Multidrug resistance efflux transporter EmrE"/>
    <property type="match status" value="2"/>
</dbReference>
<dbReference type="Pfam" id="PF00892">
    <property type="entry name" value="EamA"/>
    <property type="match status" value="2"/>
</dbReference>
<feature type="transmembrane region" description="Helical" evidence="7">
    <location>
        <begin position="12"/>
        <end position="35"/>
    </location>
</feature>
<evidence type="ECO:0000256" key="1">
    <source>
        <dbReference type="ARBA" id="ARBA00004651"/>
    </source>
</evidence>
<keyword evidence="3" id="KW-1003">Cell membrane</keyword>
<name>A0A0R2M6G4_9LACO</name>
<feature type="transmembrane region" description="Helical" evidence="7">
    <location>
        <begin position="189"/>
        <end position="209"/>
    </location>
</feature>
<protein>
    <submittedName>
        <fullName evidence="9">Transport protein</fullName>
    </submittedName>
</protein>
<sequence>MAVLTQQHHLRGVILASIACILWGISGVAASTLFISNPHLTAIWLTEVRMISAGLILLIWGQLAGKHPLAIWKQPRTAWQVVSYGLLGLIPVQWCYFEAVRVGNAPIATIIQFLGPFIITFYFLFFKHVIPKRIEVVGMVMAFVGTLLIVTHGHLNSLAISPVILFWGGLSAIGVATNTLIPRSILPKFGALSVTGWGLLVAGLFLTLFQPMWRVHLTVNAFQIALLMVIIIFGTVVPFLMFAHSLSYILPTTASLLDAFEPLAATIFSVLFLNVQLTSFDLTGGLLIILAVMALSLNMHKILLRFHRRRTDS</sequence>
<feature type="transmembrane region" description="Helical" evidence="7">
    <location>
        <begin position="221"/>
        <end position="243"/>
    </location>
</feature>
<feature type="transmembrane region" description="Helical" evidence="7">
    <location>
        <begin position="159"/>
        <end position="177"/>
    </location>
</feature>
<keyword evidence="10" id="KW-1185">Reference proteome</keyword>
<gene>
    <name evidence="9" type="ORF">IV64_GL001499</name>
</gene>
<comment type="similarity">
    <text evidence="2">Belongs to the EamA transporter family.</text>
</comment>
<evidence type="ECO:0000256" key="6">
    <source>
        <dbReference type="ARBA" id="ARBA00023136"/>
    </source>
</evidence>
<keyword evidence="4 7" id="KW-0812">Transmembrane</keyword>
<dbReference type="AlphaFoldDB" id="A0A0R2M6G4"/>
<feature type="domain" description="EamA" evidence="8">
    <location>
        <begin position="165"/>
        <end position="296"/>
    </location>
</feature>
<feature type="transmembrane region" description="Helical" evidence="7">
    <location>
        <begin position="285"/>
        <end position="304"/>
    </location>
</feature>
<comment type="subcellular location">
    <subcellularLocation>
        <location evidence="1">Cell membrane</location>
        <topology evidence="1">Multi-pass membrane protein</topology>
    </subcellularLocation>
</comment>
<evidence type="ECO:0000256" key="5">
    <source>
        <dbReference type="ARBA" id="ARBA00022989"/>
    </source>
</evidence>
<proteinExistence type="inferred from homology"/>
<keyword evidence="6 7" id="KW-0472">Membrane</keyword>
<dbReference type="PATRIC" id="fig|942150.3.peg.1547"/>
<dbReference type="PANTHER" id="PTHR32322">
    <property type="entry name" value="INNER MEMBRANE TRANSPORTER"/>
    <property type="match status" value="1"/>
</dbReference>
<evidence type="ECO:0000256" key="4">
    <source>
        <dbReference type="ARBA" id="ARBA00022692"/>
    </source>
</evidence>
<evidence type="ECO:0000256" key="2">
    <source>
        <dbReference type="ARBA" id="ARBA00007362"/>
    </source>
</evidence>
<dbReference type="PANTHER" id="PTHR32322:SF18">
    <property type="entry name" value="S-ADENOSYLMETHIONINE_S-ADENOSYLHOMOCYSTEINE TRANSPORTER"/>
    <property type="match status" value="1"/>
</dbReference>
<evidence type="ECO:0000259" key="8">
    <source>
        <dbReference type="Pfam" id="PF00892"/>
    </source>
</evidence>
<dbReference type="InterPro" id="IPR037185">
    <property type="entry name" value="EmrE-like"/>
</dbReference>
<feature type="domain" description="EamA" evidence="8">
    <location>
        <begin position="11"/>
        <end position="151"/>
    </location>
</feature>
<evidence type="ECO:0000256" key="3">
    <source>
        <dbReference type="ARBA" id="ARBA00022475"/>
    </source>
</evidence>
<reference evidence="9 10" key="1">
    <citation type="journal article" date="2015" name="Genome Announc.">
        <title>Expanding the biotechnology potential of lactobacilli through comparative genomics of 213 strains and associated genera.</title>
        <authorList>
            <person name="Sun Z."/>
            <person name="Harris H.M."/>
            <person name="McCann A."/>
            <person name="Guo C."/>
            <person name="Argimon S."/>
            <person name="Zhang W."/>
            <person name="Yang X."/>
            <person name="Jeffery I.B."/>
            <person name="Cooney J.C."/>
            <person name="Kagawa T.F."/>
            <person name="Liu W."/>
            <person name="Song Y."/>
            <person name="Salvetti E."/>
            <person name="Wrobel A."/>
            <person name="Rasinkangas P."/>
            <person name="Parkhill J."/>
            <person name="Rea M.C."/>
            <person name="O'Sullivan O."/>
            <person name="Ritari J."/>
            <person name="Douillard F.P."/>
            <person name="Paul Ross R."/>
            <person name="Yang R."/>
            <person name="Briner A.E."/>
            <person name="Felis G.E."/>
            <person name="de Vos W.M."/>
            <person name="Barrangou R."/>
            <person name="Klaenhammer T.R."/>
            <person name="Caufield P.W."/>
            <person name="Cui Y."/>
            <person name="Zhang H."/>
            <person name="O'Toole P.W."/>
        </authorList>
    </citation>
    <scope>NUCLEOTIDE SEQUENCE [LARGE SCALE GENOMIC DNA]</scope>
    <source>
        <strain evidence="9 10">LMG 26013</strain>
    </source>
</reference>
<organism evidence="9 10">
    <name type="scientific">Lactiplantibacillus xiangfangensis</name>
    <dbReference type="NCBI Taxonomy" id="942150"/>
    <lineage>
        <taxon>Bacteria</taxon>
        <taxon>Bacillati</taxon>
        <taxon>Bacillota</taxon>
        <taxon>Bacilli</taxon>
        <taxon>Lactobacillales</taxon>
        <taxon>Lactobacillaceae</taxon>
        <taxon>Lactiplantibacillus</taxon>
    </lineage>
</organism>
<comment type="caution">
    <text evidence="9">The sequence shown here is derived from an EMBL/GenBank/DDBJ whole genome shotgun (WGS) entry which is preliminary data.</text>
</comment>
<evidence type="ECO:0000256" key="7">
    <source>
        <dbReference type="SAM" id="Phobius"/>
    </source>
</evidence>
<dbReference type="GO" id="GO:0005886">
    <property type="term" value="C:plasma membrane"/>
    <property type="evidence" value="ECO:0007669"/>
    <property type="project" value="UniProtKB-SubCell"/>
</dbReference>
<dbReference type="InterPro" id="IPR050638">
    <property type="entry name" value="AA-Vitamin_Transporters"/>
</dbReference>
<keyword evidence="5 7" id="KW-1133">Transmembrane helix</keyword>
<feature type="transmembrane region" description="Helical" evidence="7">
    <location>
        <begin position="81"/>
        <end position="99"/>
    </location>
</feature>
<accession>A0A0R2M6G4</accession>
<dbReference type="STRING" id="942150.IV64_GL001499"/>
<dbReference type="InterPro" id="IPR000620">
    <property type="entry name" value="EamA_dom"/>
</dbReference>